<evidence type="ECO:0000256" key="2">
    <source>
        <dbReference type="ARBA" id="ARBA00006181"/>
    </source>
</evidence>
<evidence type="ECO:0000256" key="8">
    <source>
        <dbReference type="PIRNR" id="PIRNR027081"/>
    </source>
</evidence>
<sequence length="248" mass="27195">MASKQQEALVHSLLERAHSPTSAKRIYAEKVQYRPLLLRPSSPPPADQRQARRAVRQKAKALSKCKPAPLSGRAARRRGLYALPRSGLQYATFAPLKALWEAYALDLLGSDVYPPAGGAGTGSMAGASAAAKLAAAEFHGAEVEVCRSKCTSRVGVRGIVVKDAQQTFELVTKKNKVKVVPKEGTTFRVRVPVPVPAQSKEGEGEEEKQIEDKAQEDVFVFEILGDQFMYRAPDRVNKKFKNHFLKAI</sequence>
<dbReference type="GO" id="GO:0000172">
    <property type="term" value="C:ribonuclease MRP complex"/>
    <property type="evidence" value="ECO:0007669"/>
    <property type="project" value="InterPro"/>
</dbReference>
<dbReference type="PANTHER" id="PTHR13348">
    <property type="entry name" value="RIBONUCLEASE P SUBUNIT P29"/>
    <property type="match status" value="1"/>
</dbReference>
<dbReference type="GO" id="GO:0006364">
    <property type="term" value="P:rRNA processing"/>
    <property type="evidence" value="ECO:0007669"/>
    <property type="project" value="TreeGrafter"/>
</dbReference>
<reference evidence="10 11" key="1">
    <citation type="submission" date="2015-04" db="EMBL/GenBank/DDBJ databases">
        <title>Genome sequence of Ceratocystis platani, a major pathogen of plane trees.</title>
        <authorList>
            <person name="Belbahri L."/>
        </authorList>
    </citation>
    <scope>NUCLEOTIDE SEQUENCE [LARGE SCALE GENOMIC DNA]</scope>
    <source>
        <strain evidence="10 11">CFO</strain>
    </source>
</reference>
<proteinExistence type="inferred from homology"/>
<keyword evidence="11" id="KW-1185">Reference proteome</keyword>
<evidence type="ECO:0000256" key="7">
    <source>
        <dbReference type="ARBA" id="ARBA00022801"/>
    </source>
</evidence>
<dbReference type="GO" id="GO:0005634">
    <property type="term" value="C:nucleus"/>
    <property type="evidence" value="ECO:0007669"/>
    <property type="project" value="UniProtKB-SubCell"/>
</dbReference>
<dbReference type="SMART" id="SM00538">
    <property type="entry name" value="POP4"/>
    <property type="match status" value="1"/>
</dbReference>
<feature type="region of interest" description="Disordered" evidence="9">
    <location>
        <begin position="1"/>
        <end position="20"/>
    </location>
</feature>
<dbReference type="HAMAP" id="MF_00754">
    <property type="entry name" value="RNase_P_1"/>
    <property type="match status" value="1"/>
</dbReference>
<dbReference type="Proteomes" id="UP000034841">
    <property type="component" value="Unassembled WGS sequence"/>
</dbReference>
<name>A0A0F8CYE6_CERFI</name>
<dbReference type="InterPro" id="IPR016848">
    <property type="entry name" value="RNase_P/MRP_Rpp29-subunit"/>
</dbReference>
<dbReference type="InterPro" id="IPR002730">
    <property type="entry name" value="Rpp29/RNP1"/>
</dbReference>
<accession>A0A0F8CYE6</accession>
<dbReference type="Gene3D" id="2.30.30.210">
    <property type="entry name" value="Ribonuclease P/MRP, subunit p29"/>
    <property type="match status" value="1"/>
</dbReference>
<evidence type="ECO:0000313" key="11">
    <source>
        <dbReference type="Proteomes" id="UP000034841"/>
    </source>
</evidence>
<keyword evidence="6" id="KW-0255">Endonuclease</keyword>
<dbReference type="GO" id="GO:0033204">
    <property type="term" value="F:ribonuclease P RNA binding"/>
    <property type="evidence" value="ECO:0007669"/>
    <property type="project" value="InterPro"/>
</dbReference>
<dbReference type="Pfam" id="PF01868">
    <property type="entry name" value="RNase_P-MRP_p29"/>
    <property type="match status" value="1"/>
</dbReference>
<dbReference type="GO" id="GO:0004519">
    <property type="term" value="F:endonuclease activity"/>
    <property type="evidence" value="ECO:0007669"/>
    <property type="project" value="UniProtKB-KW"/>
</dbReference>
<keyword evidence="3" id="KW-0963">Cytoplasm</keyword>
<dbReference type="OrthoDB" id="124041at2759"/>
<comment type="caution">
    <text evidence="10">The sequence shown here is derived from an EMBL/GenBank/DDBJ whole genome shotgun (WGS) entry which is preliminary data.</text>
</comment>
<evidence type="ECO:0000313" key="10">
    <source>
        <dbReference type="EMBL" id="KKF95637.1"/>
    </source>
</evidence>
<evidence type="ECO:0000256" key="9">
    <source>
        <dbReference type="SAM" id="MobiDB-lite"/>
    </source>
</evidence>
<dbReference type="PIRSF" id="PIRSF027081">
    <property type="entry name" value="RNase_P/MRP_p29_subunit"/>
    <property type="match status" value="1"/>
</dbReference>
<keyword evidence="7 10" id="KW-0378">Hydrolase</keyword>
<dbReference type="GO" id="GO:0001682">
    <property type="term" value="P:tRNA 5'-leader removal"/>
    <property type="evidence" value="ECO:0007669"/>
    <property type="project" value="InterPro"/>
</dbReference>
<evidence type="ECO:0000256" key="5">
    <source>
        <dbReference type="ARBA" id="ARBA00022722"/>
    </source>
</evidence>
<dbReference type="InterPro" id="IPR023538">
    <property type="entry name" value="RNP1"/>
</dbReference>
<dbReference type="GO" id="GO:0030677">
    <property type="term" value="C:ribonuclease P complex"/>
    <property type="evidence" value="ECO:0007669"/>
    <property type="project" value="InterPro"/>
</dbReference>
<comment type="subcellular location">
    <subcellularLocation>
        <location evidence="1">Nucleus</location>
    </subcellularLocation>
</comment>
<comment type="similarity">
    <text evidence="2">Belongs to the eukaryotic/archaeal RNase P protein component 1 family.</text>
</comment>
<dbReference type="InterPro" id="IPR023534">
    <property type="entry name" value="Rof/RNase_P-like"/>
</dbReference>
<dbReference type="PANTHER" id="PTHR13348:SF0">
    <property type="entry name" value="RIBONUCLEASE P PROTEIN SUBUNIT P29"/>
    <property type="match status" value="1"/>
</dbReference>
<dbReference type="AlphaFoldDB" id="A0A0F8CYE6"/>
<keyword evidence="4 8" id="KW-0819">tRNA processing</keyword>
<keyword evidence="5" id="KW-0540">Nuclease</keyword>
<dbReference type="GO" id="GO:0016787">
    <property type="term" value="F:hydrolase activity"/>
    <property type="evidence" value="ECO:0007669"/>
    <property type="project" value="UniProtKB-KW"/>
</dbReference>
<gene>
    <name evidence="10" type="ORF">CFO_g2014</name>
</gene>
<evidence type="ECO:0000256" key="3">
    <source>
        <dbReference type="ARBA" id="ARBA00022490"/>
    </source>
</evidence>
<dbReference type="InterPro" id="IPR036980">
    <property type="entry name" value="RNase_P/MRP_Rpp29_sf"/>
</dbReference>
<evidence type="ECO:0000256" key="4">
    <source>
        <dbReference type="ARBA" id="ARBA00022694"/>
    </source>
</evidence>
<dbReference type="EMBL" id="LBBL01000084">
    <property type="protein sequence ID" value="KKF95637.1"/>
    <property type="molecule type" value="Genomic_DNA"/>
</dbReference>
<dbReference type="SUPFAM" id="SSF101744">
    <property type="entry name" value="Rof/RNase P subunit-like"/>
    <property type="match status" value="1"/>
</dbReference>
<evidence type="ECO:0000256" key="1">
    <source>
        <dbReference type="ARBA" id="ARBA00004123"/>
    </source>
</evidence>
<evidence type="ECO:0000256" key="6">
    <source>
        <dbReference type="ARBA" id="ARBA00022759"/>
    </source>
</evidence>
<organism evidence="10 11">
    <name type="scientific">Ceratocystis fimbriata f. sp. platani</name>
    <dbReference type="NCBI Taxonomy" id="88771"/>
    <lineage>
        <taxon>Eukaryota</taxon>
        <taxon>Fungi</taxon>
        <taxon>Dikarya</taxon>
        <taxon>Ascomycota</taxon>
        <taxon>Pezizomycotina</taxon>
        <taxon>Sordariomycetes</taxon>
        <taxon>Hypocreomycetidae</taxon>
        <taxon>Microascales</taxon>
        <taxon>Ceratocystidaceae</taxon>
        <taxon>Ceratocystis</taxon>
    </lineage>
</organism>
<keyword evidence="8" id="KW-0539">Nucleus</keyword>
<protein>
    <recommendedName>
        <fullName evidence="8">Ribonuclease P protein subunit</fullName>
    </recommendedName>
</protein>